<evidence type="ECO:0000256" key="1">
    <source>
        <dbReference type="SAM" id="MobiDB-lite"/>
    </source>
</evidence>
<keyword evidence="2" id="KW-1133">Transmembrane helix</keyword>
<organism evidence="3 4">
    <name type="scientific">Paenibacillus abyssi</name>
    <dbReference type="NCBI Taxonomy" id="1340531"/>
    <lineage>
        <taxon>Bacteria</taxon>
        <taxon>Bacillati</taxon>
        <taxon>Bacillota</taxon>
        <taxon>Bacilli</taxon>
        <taxon>Bacillales</taxon>
        <taxon>Paenibacillaceae</taxon>
        <taxon>Paenibacillus</taxon>
    </lineage>
</organism>
<gene>
    <name evidence="3" type="ORF">GCM10010916_14650</name>
</gene>
<evidence type="ECO:0000256" key="2">
    <source>
        <dbReference type="SAM" id="Phobius"/>
    </source>
</evidence>
<comment type="caution">
    <text evidence="3">The sequence shown here is derived from an EMBL/GenBank/DDBJ whole genome shotgun (WGS) entry which is preliminary data.</text>
</comment>
<feature type="transmembrane region" description="Helical" evidence="2">
    <location>
        <begin position="21"/>
        <end position="43"/>
    </location>
</feature>
<keyword evidence="4" id="KW-1185">Reference proteome</keyword>
<evidence type="ECO:0000313" key="4">
    <source>
        <dbReference type="Proteomes" id="UP000644756"/>
    </source>
</evidence>
<dbReference type="AlphaFoldDB" id="A0A917FSR3"/>
<feature type="region of interest" description="Disordered" evidence="1">
    <location>
        <begin position="63"/>
        <end position="92"/>
    </location>
</feature>
<evidence type="ECO:0000313" key="3">
    <source>
        <dbReference type="EMBL" id="GGF98481.1"/>
    </source>
</evidence>
<name>A0A917FSR3_9BACL</name>
<accession>A0A917FSR3</accession>
<dbReference type="RefSeq" id="WP_188530408.1">
    <property type="nucleotide sequence ID" value="NZ_BMGR01000004.1"/>
</dbReference>
<dbReference type="EMBL" id="BMGR01000004">
    <property type="protein sequence ID" value="GGF98481.1"/>
    <property type="molecule type" value="Genomic_DNA"/>
</dbReference>
<sequence length="179" mass="20753">MSITSERVARKQRKPVRWGRLMACTAMLLIILLGAGLLAYNWMTDRVLVILADYELEAGPGWQTGKPGGASGVHRQRENYNPELTPEEAKRAKERVTLEEKLRLASVFLRHWSGEELKQFQSSLQDGLSLEEKRELKRKMLSRLDEEEYNELIAIAQKYGWSQGKEYEESLREQSSRER</sequence>
<reference evidence="3" key="1">
    <citation type="journal article" date="2014" name="Int. J. Syst. Evol. Microbiol.">
        <title>Complete genome sequence of Corynebacterium casei LMG S-19264T (=DSM 44701T), isolated from a smear-ripened cheese.</title>
        <authorList>
            <consortium name="US DOE Joint Genome Institute (JGI-PGF)"/>
            <person name="Walter F."/>
            <person name="Albersmeier A."/>
            <person name="Kalinowski J."/>
            <person name="Ruckert C."/>
        </authorList>
    </citation>
    <scope>NUCLEOTIDE SEQUENCE</scope>
    <source>
        <strain evidence="3">CGMCC 1.12987</strain>
    </source>
</reference>
<keyword evidence="2" id="KW-0472">Membrane</keyword>
<protein>
    <submittedName>
        <fullName evidence="3">Uncharacterized protein</fullName>
    </submittedName>
</protein>
<reference evidence="3" key="2">
    <citation type="submission" date="2020-09" db="EMBL/GenBank/DDBJ databases">
        <authorList>
            <person name="Sun Q."/>
            <person name="Zhou Y."/>
        </authorList>
    </citation>
    <scope>NUCLEOTIDE SEQUENCE</scope>
    <source>
        <strain evidence="3">CGMCC 1.12987</strain>
    </source>
</reference>
<proteinExistence type="predicted"/>
<dbReference type="Proteomes" id="UP000644756">
    <property type="component" value="Unassembled WGS sequence"/>
</dbReference>
<keyword evidence="2" id="KW-0812">Transmembrane</keyword>